<sequence length="70" mass="6918">MRAAVLLGIAAVVVMAVVLTTGAISSVVGSASDPSLMAFNCNAALGPQLIQGNATNGGDDASNLTDEQRT</sequence>
<dbReference type="EMBL" id="JBHTIS010004144">
    <property type="protein sequence ID" value="MFD1052117.1"/>
    <property type="molecule type" value="Genomic_DNA"/>
</dbReference>
<reference evidence="2" key="1">
    <citation type="journal article" date="2019" name="Int. J. Syst. Evol. Microbiol.">
        <title>The Global Catalogue of Microorganisms (GCM) 10K type strain sequencing project: providing services to taxonomists for standard genome sequencing and annotation.</title>
        <authorList>
            <consortium name="The Broad Institute Genomics Platform"/>
            <consortium name="The Broad Institute Genome Sequencing Center for Infectious Disease"/>
            <person name="Wu L."/>
            <person name="Ma J."/>
        </authorList>
    </citation>
    <scope>NUCLEOTIDE SEQUENCE [LARGE SCALE GENOMIC DNA]</scope>
    <source>
        <strain evidence="2">JCM 31486</strain>
    </source>
</reference>
<gene>
    <name evidence="1" type="ORF">ACFQ1S_44370</name>
</gene>
<evidence type="ECO:0000313" key="2">
    <source>
        <dbReference type="Proteomes" id="UP001597045"/>
    </source>
</evidence>
<keyword evidence="2" id="KW-1185">Reference proteome</keyword>
<dbReference type="Proteomes" id="UP001597045">
    <property type="component" value="Unassembled WGS sequence"/>
</dbReference>
<comment type="caution">
    <text evidence="1">The sequence shown here is derived from an EMBL/GenBank/DDBJ whole genome shotgun (WGS) entry which is preliminary data.</text>
</comment>
<evidence type="ECO:0008006" key="3">
    <source>
        <dbReference type="Google" id="ProtNLM"/>
    </source>
</evidence>
<protein>
    <recommendedName>
        <fullName evidence="3">Secreted protein</fullName>
    </recommendedName>
</protein>
<evidence type="ECO:0000313" key="1">
    <source>
        <dbReference type="EMBL" id="MFD1052117.1"/>
    </source>
</evidence>
<accession>A0ABW3MQ44</accession>
<feature type="non-terminal residue" evidence="1">
    <location>
        <position position="70"/>
    </location>
</feature>
<proteinExistence type="predicted"/>
<name>A0ABW3MQ44_9PSEU</name>
<organism evidence="1 2">
    <name type="scientific">Kibdelosporangium lantanae</name>
    <dbReference type="NCBI Taxonomy" id="1497396"/>
    <lineage>
        <taxon>Bacteria</taxon>
        <taxon>Bacillati</taxon>
        <taxon>Actinomycetota</taxon>
        <taxon>Actinomycetes</taxon>
        <taxon>Pseudonocardiales</taxon>
        <taxon>Pseudonocardiaceae</taxon>
        <taxon>Kibdelosporangium</taxon>
    </lineage>
</organism>